<proteinExistence type="predicted"/>
<dbReference type="PRINTS" id="PR01210">
    <property type="entry name" value="GGTRANSPTASE"/>
</dbReference>
<protein>
    <submittedName>
        <fullName evidence="1">Gamma-glutamyltransferase</fullName>
    </submittedName>
</protein>
<dbReference type="Proteomes" id="UP000262379">
    <property type="component" value="Unassembled WGS sequence"/>
</dbReference>
<name>A0A371X8W1_9HYPH</name>
<dbReference type="AlphaFoldDB" id="A0A371X8W1"/>
<sequence length="496" mass="52167">MERAASMLADSFASRERPVLVGRGGAISAADPFAAAAGQEILCRGGNAVEAMIAAQAVLAVVAPNACGLGGDMLCLIREPGGRTRAFNGTGAAPRKLTHVANDGGASITVPGIVGAWSTVLAAYGRLPLHTILQPAIKLARLKMPVTPSLMRALQDQRARLERNGAAQWQLLSARAGQLVTQEELAMTLDRIGKEGAHAFYSGVCAQAIVSAVQRQGGALDLDDLEAHETVVTEPISIDFKGMRLLVQPPVSQGVLLAMATKGLFELGEIPADRIDHAGIELTEASFAYRDQVVRGASLLDEKLQIDLNRAANRGGPRAYLHTAGVSVADRHGNCAASLVSVFDDFGSAVYVPECGFTLNNRAGGFTSKPNDAMPGKRPVHTLAPAILETPHGPLGLSTPGADGQVQTLLQVICGLTIEKLDLARVVGRPRWRSENGKLLIEKSHPQKENLAELGHKVVEMPDGDMRAGAVTAAGFIDGSPVAVADWRRTTWAGVV</sequence>
<dbReference type="EMBL" id="QURN01000014">
    <property type="protein sequence ID" value="RFC65665.1"/>
    <property type="molecule type" value="Genomic_DNA"/>
</dbReference>
<organism evidence="1 2">
    <name type="scientific">Mesorhizobium denitrificans</name>
    <dbReference type="NCBI Taxonomy" id="2294114"/>
    <lineage>
        <taxon>Bacteria</taxon>
        <taxon>Pseudomonadati</taxon>
        <taxon>Pseudomonadota</taxon>
        <taxon>Alphaproteobacteria</taxon>
        <taxon>Hyphomicrobiales</taxon>
        <taxon>Phyllobacteriaceae</taxon>
        <taxon>Mesorhizobium</taxon>
    </lineage>
</organism>
<keyword evidence="1" id="KW-0808">Transferase</keyword>
<gene>
    <name evidence="1" type="ORF">DY251_16620</name>
</gene>
<dbReference type="SUPFAM" id="SSF56235">
    <property type="entry name" value="N-terminal nucleophile aminohydrolases (Ntn hydrolases)"/>
    <property type="match status" value="1"/>
</dbReference>
<dbReference type="GO" id="GO:0016740">
    <property type="term" value="F:transferase activity"/>
    <property type="evidence" value="ECO:0007669"/>
    <property type="project" value="UniProtKB-KW"/>
</dbReference>
<dbReference type="InterPro" id="IPR052896">
    <property type="entry name" value="GGT-like_enzyme"/>
</dbReference>
<dbReference type="PANTHER" id="PTHR43881:SF1">
    <property type="entry name" value="GAMMA-GLUTAMYLTRANSPEPTIDASE (AFU_ORTHOLOGUE AFUA_4G13580)"/>
    <property type="match status" value="1"/>
</dbReference>
<dbReference type="Gene3D" id="3.60.20.40">
    <property type="match status" value="1"/>
</dbReference>
<dbReference type="InterPro" id="IPR029055">
    <property type="entry name" value="Ntn_hydrolases_N"/>
</dbReference>
<accession>A0A371X8W1</accession>
<evidence type="ECO:0000313" key="1">
    <source>
        <dbReference type="EMBL" id="RFC65665.1"/>
    </source>
</evidence>
<dbReference type="InterPro" id="IPR043137">
    <property type="entry name" value="GGT_ssub_C"/>
</dbReference>
<keyword evidence="2" id="KW-1185">Reference proteome</keyword>
<dbReference type="Pfam" id="PF01019">
    <property type="entry name" value="G_glu_transpept"/>
    <property type="match status" value="1"/>
</dbReference>
<comment type="caution">
    <text evidence="1">The sequence shown here is derived from an EMBL/GenBank/DDBJ whole genome shotgun (WGS) entry which is preliminary data.</text>
</comment>
<dbReference type="PANTHER" id="PTHR43881">
    <property type="entry name" value="GAMMA-GLUTAMYLTRANSPEPTIDASE (AFU_ORTHOLOGUE AFUA_4G13580)"/>
    <property type="match status" value="1"/>
</dbReference>
<evidence type="ECO:0000313" key="2">
    <source>
        <dbReference type="Proteomes" id="UP000262379"/>
    </source>
</evidence>
<reference evidence="2" key="1">
    <citation type="submission" date="2018-08" db="EMBL/GenBank/DDBJ databases">
        <authorList>
            <person name="Im W.T."/>
        </authorList>
    </citation>
    <scope>NUCLEOTIDE SEQUENCE [LARGE SCALE GENOMIC DNA]</scope>
    <source>
        <strain evidence="2">LA-28</strain>
    </source>
</reference>